<sequence>MKLFDQLQIIEVASIDDKDLSDLTDLLIQVVDEGASIGFIPPLSKEEANEYWKNVLDPGVVLWMVRKDNEICGAVQLQISQKANGTHRAEVAKLMVNSRHRRKGIGRALMIALHTRAKLENITLLVLDTRLGDPSNKLYKSLGYNEVGKIPNYTKTPDGHLEATVFYYKEI</sequence>
<dbReference type="Proteomes" id="UP001649381">
    <property type="component" value="Unassembled WGS sequence"/>
</dbReference>
<gene>
    <name evidence="4" type="ORF">L2716_10990</name>
</gene>
<evidence type="ECO:0000256" key="2">
    <source>
        <dbReference type="ARBA" id="ARBA00023315"/>
    </source>
</evidence>
<protein>
    <submittedName>
        <fullName evidence="4">GNAT family N-acetyltransferase</fullName>
    </submittedName>
</protein>
<dbReference type="EMBL" id="JAKIJS010000001">
    <property type="protein sequence ID" value="MCF6138251.1"/>
    <property type="molecule type" value="Genomic_DNA"/>
</dbReference>
<dbReference type="Pfam" id="PF00583">
    <property type="entry name" value="Acetyltransf_1"/>
    <property type="match status" value="1"/>
</dbReference>
<name>A0ABS9H2G8_9BACL</name>
<dbReference type="PANTHER" id="PTHR43877:SF2">
    <property type="entry name" value="AMINOALKYLPHOSPHONATE N-ACETYLTRANSFERASE-RELATED"/>
    <property type="match status" value="1"/>
</dbReference>
<dbReference type="PROSITE" id="PS51186">
    <property type="entry name" value="GNAT"/>
    <property type="match status" value="1"/>
</dbReference>
<dbReference type="CDD" id="cd04301">
    <property type="entry name" value="NAT_SF"/>
    <property type="match status" value="1"/>
</dbReference>
<keyword evidence="1" id="KW-0808">Transferase</keyword>
<proteinExistence type="predicted"/>
<accession>A0ABS9H2G8</accession>
<evidence type="ECO:0000313" key="4">
    <source>
        <dbReference type="EMBL" id="MCF6138251.1"/>
    </source>
</evidence>
<evidence type="ECO:0000256" key="1">
    <source>
        <dbReference type="ARBA" id="ARBA00022679"/>
    </source>
</evidence>
<dbReference type="Gene3D" id="3.40.630.30">
    <property type="match status" value="1"/>
</dbReference>
<keyword evidence="2" id="KW-0012">Acyltransferase</keyword>
<dbReference type="InterPro" id="IPR000182">
    <property type="entry name" value="GNAT_dom"/>
</dbReference>
<dbReference type="InterPro" id="IPR050832">
    <property type="entry name" value="Bact_Acetyltransf"/>
</dbReference>
<evidence type="ECO:0000313" key="5">
    <source>
        <dbReference type="Proteomes" id="UP001649381"/>
    </source>
</evidence>
<reference evidence="4 5" key="1">
    <citation type="submission" date="2022-01" db="EMBL/GenBank/DDBJ databases">
        <title>Alkalihalobacillus sp. EGI L200015, a novel bacterium isolated from a salt lake sediment.</title>
        <authorList>
            <person name="Gao L."/>
            <person name="Fang B.-Z."/>
            <person name="Li W.-J."/>
        </authorList>
    </citation>
    <scope>NUCLEOTIDE SEQUENCE [LARGE SCALE GENOMIC DNA]</scope>
    <source>
        <strain evidence="4 5">KCTC 12718</strain>
    </source>
</reference>
<organism evidence="4 5">
    <name type="scientific">Pseudalkalibacillus berkeleyi</name>
    <dbReference type="NCBI Taxonomy" id="1069813"/>
    <lineage>
        <taxon>Bacteria</taxon>
        <taxon>Bacillati</taxon>
        <taxon>Bacillota</taxon>
        <taxon>Bacilli</taxon>
        <taxon>Bacillales</taxon>
        <taxon>Fictibacillaceae</taxon>
        <taxon>Pseudalkalibacillus</taxon>
    </lineage>
</organism>
<evidence type="ECO:0000259" key="3">
    <source>
        <dbReference type="PROSITE" id="PS51186"/>
    </source>
</evidence>
<dbReference type="SUPFAM" id="SSF55729">
    <property type="entry name" value="Acyl-CoA N-acyltransferases (Nat)"/>
    <property type="match status" value="1"/>
</dbReference>
<dbReference type="InterPro" id="IPR016181">
    <property type="entry name" value="Acyl_CoA_acyltransferase"/>
</dbReference>
<dbReference type="PANTHER" id="PTHR43877">
    <property type="entry name" value="AMINOALKYLPHOSPHONATE N-ACETYLTRANSFERASE-RELATED-RELATED"/>
    <property type="match status" value="1"/>
</dbReference>
<keyword evidence="5" id="KW-1185">Reference proteome</keyword>
<feature type="domain" description="N-acetyltransferase" evidence="3">
    <location>
        <begin position="10"/>
        <end position="171"/>
    </location>
</feature>
<comment type="caution">
    <text evidence="4">The sequence shown here is derived from an EMBL/GenBank/DDBJ whole genome shotgun (WGS) entry which is preliminary data.</text>
</comment>